<feature type="signal peptide" evidence="13">
    <location>
        <begin position="1"/>
        <end position="26"/>
    </location>
</feature>
<dbReference type="GO" id="GO:0006066">
    <property type="term" value="P:alcohol metabolic process"/>
    <property type="evidence" value="ECO:0007669"/>
    <property type="project" value="UniProtKB-ARBA"/>
</dbReference>
<dbReference type="Proteomes" id="UP000807504">
    <property type="component" value="Unassembled WGS sequence"/>
</dbReference>
<dbReference type="EMBL" id="JABXBU010000001">
    <property type="protein sequence ID" value="KAF8796728.1"/>
    <property type="molecule type" value="Genomic_DNA"/>
</dbReference>
<evidence type="ECO:0000313" key="17">
    <source>
        <dbReference type="Proteomes" id="UP000807504"/>
    </source>
</evidence>
<dbReference type="PANTHER" id="PTHR11069">
    <property type="entry name" value="GLUCOSYLCERAMIDASE"/>
    <property type="match status" value="1"/>
</dbReference>
<evidence type="ECO:0000256" key="10">
    <source>
        <dbReference type="ARBA" id="ARBA00050474"/>
    </source>
</evidence>
<dbReference type="Gene3D" id="2.60.40.1180">
    <property type="entry name" value="Golgi alpha-mannosidase II"/>
    <property type="match status" value="1"/>
</dbReference>
<keyword evidence="7 12" id="KW-0378">Hydrolase</keyword>
<evidence type="ECO:0000259" key="14">
    <source>
        <dbReference type="Pfam" id="PF02055"/>
    </source>
</evidence>
<comment type="catalytic activity">
    <reaction evidence="11">
        <text>an N-acyl-1-beta-D-glucosyl-15-methylhexadecasphing-4-enine + H2O = an N-acyl-15-methylhexadecasphing-4-enine + D-glucose</text>
        <dbReference type="Rhea" id="RHEA:34755"/>
        <dbReference type="ChEBI" id="CHEBI:4167"/>
        <dbReference type="ChEBI" id="CHEBI:15377"/>
        <dbReference type="ChEBI" id="CHEBI:70815"/>
        <dbReference type="ChEBI" id="CHEBI:70846"/>
    </reaction>
    <physiologicalReaction direction="left-to-right" evidence="11">
        <dbReference type="Rhea" id="RHEA:34756"/>
    </physiologicalReaction>
</comment>
<comment type="similarity">
    <text evidence="4 12">Belongs to the glycosyl hydrolase 30 family.</text>
</comment>
<comment type="pathway">
    <text evidence="2">Lipid metabolism; sphingolipid metabolism.</text>
</comment>
<dbReference type="GO" id="GO:0005774">
    <property type="term" value="C:vacuolar membrane"/>
    <property type="evidence" value="ECO:0007669"/>
    <property type="project" value="UniProtKB-ARBA"/>
</dbReference>
<comment type="catalytic activity">
    <reaction evidence="1">
        <text>a beta-D-glucosyl-(1&lt;-&gt;1')-N-acylsphing-4-enine + H2O = an N-acylsphing-4-enine + D-glucose</text>
        <dbReference type="Rhea" id="RHEA:13269"/>
        <dbReference type="ChEBI" id="CHEBI:4167"/>
        <dbReference type="ChEBI" id="CHEBI:15377"/>
        <dbReference type="ChEBI" id="CHEBI:22801"/>
        <dbReference type="ChEBI" id="CHEBI:52639"/>
        <dbReference type="EC" id="3.2.1.45"/>
    </reaction>
    <physiologicalReaction direction="left-to-right" evidence="1">
        <dbReference type="Rhea" id="RHEA:13270"/>
    </physiologicalReaction>
</comment>
<feature type="chain" id="PRO_5035928639" description="Glucosylceramidase" evidence="13">
    <location>
        <begin position="27"/>
        <end position="563"/>
    </location>
</feature>
<name>A0A8T0G2Q6_ARGBR</name>
<dbReference type="EC" id="3.2.1.45" evidence="5 12"/>
<comment type="caution">
    <text evidence="16">The sequence shown here is derived from an EMBL/GenBank/DDBJ whole genome shotgun (WGS) entry which is preliminary data.</text>
</comment>
<evidence type="ECO:0000256" key="1">
    <source>
        <dbReference type="ARBA" id="ARBA00001013"/>
    </source>
</evidence>
<sequence length="563" mass="63494">MLSSMVSNILLCQFLIFVLFYAGVESSPCKPRAYGDHNIVCVCDESYCDELSLVPEVASNQAALYETNKSGARFQSSVLNFSKSADPGFPVLSVNRSDIYQFILGFGGAFTDATGINIKSVTPQLQKKIMSSYFSKTGLEYNMGRIPIASCDFSTKAYSYDDVPGDFNLTYFKLSKEDFTYKIPFIKEAMNLVKEDLVLFGTPWSAPGWMKTNNAMNGKGGIKGNPGGKYYKTWANYLVRFLEEYHANNITLWGLTLQNEPTDGCIVNFPFQAMCFPPDLQRDFLKLDFGPALTKAGFTPDNLRLMIGDDNRVILPKWADVILSDPDAAQYVSGIAFHWYLEDLFPHKLLDITQKKYPSLFFLPTEASTGSYPWEFPKSDLGNWNRGERYAHDIIQDLLNWSIGWIDWNLVLDMQGGPNWVSNFVDAPIIVNVGTNEFYKQPMYYALAHFSKCLPRGSYRIGLEVSSSLHSAFPFFLGSEFNVAAFQTPENKVVVIAVNRKNVSVRLAVYDNLKGYLNITVSPNSIQRDAYEDPLYNKLDEQEDAKRRIVSLNLAMLSIKVLD</sequence>
<evidence type="ECO:0000256" key="8">
    <source>
        <dbReference type="ARBA" id="ARBA00022919"/>
    </source>
</evidence>
<dbReference type="GO" id="GO:0007040">
    <property type="term" value="P:lysosome organization"/>
    <property type="evidence" value="ECO:0007669"/>
    <property type="project" value="UniProtKB-ARBA"/>
</dbReference>
<dbReference type="GO" id="GO:0005102">
    <property type="term" value="F:signaling receptor binding"/>
    <property type="evidence" value="ECO:0007669"/>
    <property type="project" value="UniProtKB-ARBA"/>
</dbReference>
<dbReference type="Gene3D" id="3.20.20.80">
    <property type="entry name" value="Glycosidases"/>
    <property type="match status" value="1"/>
</dbReference>
<dbReference type="PRINTS" id="PR00843">
    <property type="entry name" value="GLHYDRLASE30"/>
</dbReference>
<dbReference type="Pfam" id="PF17189">
    <property type="entry name" value="Glyco_hydro_30C"/>
    <property type="match status" value="1"/>
</dbReference>
<organism evidence="16 17">
    <name type="scientific">Argiope bruennichi</name>
    <name type="common">Wasp spider</name>
    <name type="synonym">Aranea bruennichi</name>
    <dbReference type="NCBI Taxonomy" id="94029"/>
    <lineage>
        <taxon>Eukaryota</taxon>
        <taxon>Metazoa</taxon>
        <taxon>Ecdysozoa</taxon>
        <taxon>Arthropoda</taxon>
        <taxon>Chelicerata</taxon>
        <taxon>Arachnida</taxon>
        <taxon>Araneae</taxon>
        <taxon>Araneomorphae</taxon>
        <taxon>Entelegynae</taxon>
        <taxon>Araneoidea</taxon>
        <taxon>Araneidae</taxon>
        <taxon>Argiope</taxon>
    </lineage>
</organism>
<evidence type="ECO:0000256" key="11">
    <source>
        <dbReference type="ARBA" id="ARBA00051345"/>
    </source>
</evidence>
<dbReference type="PANTHER" id="PTHR11069:SF23">
    <property type="entry name" value="LYSOSOMAL ACID GLUCOSYLCERAMIDASE"/>
    <property type="match status" value="1"/>
</dbReference>
<keyword evidence="9 12" id="KW-0443">Lipid metabolism</keyword>
<dbReference type="InterPro" id="IPR001139">
    <property type="entry name" value="Glyco_hydro_30"/>
</dbReference>
<dbReference type="GO" id="GO:0030163">
    <property type="term" value="P:protein catabolic process"/>
    <property type="evidence" value="ECO:0007669"/>
    <property type="project" value="UniProtKB-ARBA"/>
</dbReference>
<dbReference type="SUPFAM" id="SSF51445">
    <property type="entry name" value="(Trans)glycosidases"/>
    <property type="match status" value="1"/>
</dbReference>
<dbReference type="Pfam" id="PF02055">
    <property type="entry name" value="Glyco_hydro_30"/>
    <property type="match status" value="1"/>
</dbReference>
<evidence type="ECO:0000256" key="12">
    <source>
        <dbReference type="RuleBase" id="RU361188"/>
    </source>
</evidence>
<reference evidence="16" key="1">
    <citation type="journal article" date="2020" name="bioRxiv">
        <title>Chromosome-level reference genome of the European wasp spider Argiope bruennichi: a resource for studies on range expansion and evolutionary adaptation.</title>
        <authorList>
            <person name="Sheffer M.M."/>
            <person name="Hoppe A."/>
            <person name="Krehenwinkel H."/>
            <person name="Uhl G."/>
            <person name="Kuss A.W."/>
            <person name="Jensen L."/>
            <person name="Jensen C."/>
            <person name="Gillespie R.G."/>
            <person name="Hoff K.J."/>
            <person name="Prost S."/>
        </authorList>
    </citation>
    <scope>NUCLEOTIDE SEQUENCE</scope>
</reference>
<dbReference type="GO" id="GO:0005764">
    <property type="term" value="C:lysosome"/>
    <property type="evidence" value="ECO:0007669"/>
    <property type="project" value="UniProtKB-ARBA"/>
</dbReference>
<gene>
    <name evidence="16" type="ORF">HNY73_001073</name>
</gene>
<dbReference type="InterPro" id="IPR017853">
    <property type="entry name" value="GH"/>
</dbReference>
<protein>
    <recommendedName>
        <fullName evidence="5 12">Glucosylceramidase</fullName>
        <ecNumber evidence="5 12">3.2.1.45</ecNumber>
    </recommendedName>
</protein>
<evidence type="ECO:0000256" key="7">
    <source>
        <dbReference type="ARBA" id="ARBA00022801"/>
    </source>
</evidence>
<comment type="catalytic activity">
    <reaction evidence="10">
        <text>a beta-D-glucosylceramide + H2O = an N-acyl-sphingoid base + D-glucose</text>
        <dbReference type="Rhea" id="RHEA:81447"/>
        <dbReference type="ChEBI" id="CHEBI:4167"/>
        <dbReference type="ChEBI" id="CHEBI:15377"/>
        <dbReference type="ChEBI" id="CHEBI:83264"/>
        <dbReference type="ChEBI" id="CHEBI:83273"/>
    </reaction>
    <physiologicalReaction direction="left-to-right" evidence="10">
        <dbReference type="Rhea" id="RHEA:81448"/>
    </physiologicalReaction>
</comment>
<evidence type="ECO:0000256" key="6">
    <source>
        <dbReference type="ARBA" id="ARBA00022729"/>
    </source>
</evidence>
<evidence type="ECO:0000256" key="3">
    <source>
        <dbReference type="ARBA" id="ARBA00004991"/>
    </source>
</evidence>
<evidence type="ECO:0000256" key="9">
    <source>
        <dbReference type="ARBA" id="ARBA00023098"/>
    </source>
</evidence>
<evidence type="ECO:0000256" key="13">
    <source>
        <dbReference type="SAM" id="SignalP"/>
    </source>
</evidence>
<dbReference type="GO" id="GO:0032006">
    <property type="term" value="P:regulation of TOR signaling"/>
    <property type="evidence" value="ECO:0007669"/>
    <property type="project" value="UniProtKB-ARBA"/>
</dbReference>
<dbReference type="GO" id="GO:0016241">
    <property type="term" value="P:regulation of macroautophagy"/>
    <property type="evidence" value="ECO:0007669"/>
    <property type="project" value="UniProtKB-ARBA"/>
</dbReference>
<dbReference type="GO" id="GO:0008202">
    <property type="term" value="P:steroid metabolic process"/>
    <property type="evidence" value="ECO:0007669"/>
    <property type="project" value="UniProtKB-ARBA"/>
</dbReference>
<dbReference type="InterPro" id="IPR033452">
    <property type="entry name" value="GH30_C"/>
</dbReference>
<dbReference type="AlphaFoldDB" id="A0A8T0G2Q6"/>
<proteinExistence type="inferred from homology"/>
<dbReference type="GO" id="GO:0004348">
    <property type="term" value="F:glucosylceramidase activity"/>
    <property type="evidence" value="ECO:0007669"/>
    <property type="project" value="UniProtKB-EC"/>
</dbReference>
<feature type="domain" description="Glycosyl hydrolase family 30 beta sandwich" evidence="15">
    <location>
        <begin position="457"/>
        <end position="527"/>
    </location>
</feature>
<evidence type="ECO:0000256" key="5">
    <source>
        <dbReference type="ARBA" id="ARBA00012658"/>
    </source>
</evidence>
<dbReference type="GO" id="GO:0006914">
    <property type="term" value="P:autophagy"/>
    <property type="evidence" value="ECO:0007669"/>
    <property type="project" value="UniProtKB-ARBA"/>
</dbReference>
<dbReference type="GO" id="GO:0051246">
    <property type="term" value="P:regulation of protein metabolic process"/>
    <property type="evidence" value="ECO:0007669"/>
    <property type="project" value="UniProtKB-ARBA"/>
</dbReference>
<keyword evidence="12" id="KW-0326">Glycosidase</keyword>
<evidence type="ECO:0000259" key="15">
    <source>
        <dbReference type="Pfam" id="PF17189"/>
    </source>
</evidence>
<dbReference type="InterPro" id="IPR033453">
    <property type="entry name" value="Glyco_hydro_30_TIM-barrel"/>
</dbReference>
<evidence type="ECO:0000313" key="16">
    <source>
        <dbReference type="EMBL" id="KAF8796728.1"/>
    </source>
</evidence>
<accession>A0A8T0G2Q6</accession>
<dbReference type="GO" id="GO:0016758">
    <property type="term" value="F:hexosyltransferase activity"/>
    <property type="evidence" value="ECO:0007669"/>
    <property type="project" value="UniProtKB-ARBA"/>
</dbReference>
<dbReference type="FunFam" id="3.20.20.80:FF:000030">
    <property type="entry name" value="Lysosomal acid glucosylceramidase"/>
    <property type="match status" value="1"/>
</dbReference>
<keyword evidence="8 12" id="KW-0746">Sphingolipid metabolism</keyword>
<evidence type="ECO:0000256" key="2">
    <source>
        <dbReference type="ARBA" id="ARBA00004760"/>
    </source>
</evidence>
<dbReference type="GO" id="GO:0010605">
    <property type="term" value="P:negative regulation of macromolecule metabolic process"/>
    <property type="evidence" value="ECO:0007669"/>
    <property type="project" value="UniProtKB-ARBA"/>
</dbReference>
<feature type="domain" description="Glycosyl hydrolase family 30 TIM-barrel" evidence="14">
    <location>
        <begin position="103"/>
        <end position="453"/>
    </location>
</feature>
<keyword evidence="17" id="KW-1185">Reference proteome</keyword>
<keyword evidence="6 13" id="KW-0732">Signal</keyword>
<evidence type="ECO:0000256" key="4">
    <source>
        <dbReference type="ARBA" id="ARBA00005382"/>
    </source>
</evidence>
<dbReference type="GO" id="GO:0042391">
    <property type="term" value="P:regulation of membrane potential"/>
    <property type="evidence" value="ECO:0007669"/>
    <property type="project" value="UniProtKB-ARBA"/>
</dbReference>
<dbReference type="GO" id="GO:0006680">
    <property type="term" value="P:glucosylceramide catabolic process"/>
    <property type="evidence" value="ECO:0007669"/>
    <property type="project" value="UniProtKB-ARBA"/>
</dbReference>
<comment type="pathway">
    <text evidence="3">Sphingolipid metabolism.</text>
</comment>
<dbReference type="InterPro" id="IPR013780">
    <property type="entry name" value="Glyco_hydro_b"/>
</dbReference>
<reference evidence="16" key="2">
    <citation type="submission" date="2020-06" db="EMBL/GenBank/DDBJ databases">
        <authorList>
            <person name="Sheffer M."/>
        </authorList>
    </citation>
    <scope>NUCLEOTIDE SEQUENCE</scope>
</reference>
<dbReference type="SUPFAM" id="SSF51011">
    <property type="entry name" value="Glycosyl hydrolase domain"/>
    <property type="match status" value="1"/>
</dbReference>